<keyword evidence="4 9" id="KW-0812">Transmembrane</keyword>
<dbReference type="Proteomes" id="UP001237642">
    <property type="component" value="Unassembled WGS sequence"/>
</dbReference>
<evidence type="ECO:0000256" key="3">
    <source>
        <dbReference type="ARBA" id="ARBA00022679"/>
    </source>
</evidence>
<keyword evidence="7 9" id="KW-0472">Membrane</keyword>
<dbReference type="EMBL" id="JAUIZM010000020">
    <property type="protein sequence ID" value="KAK1351997.1"/>
    <property type="molecule type" value="Genomic_DNA"/>
</dbReference>
<dbReference type="InterPro" id="IPR017088">
    <property type="entry name" value="Wax_synthase_Magnoliopsida"/>
</dbReference>
<accession>A0AAD8GND3</accession>
<sequence>MEDGVLQVFKKGMEGEINNSIMVWTSVYISLSCCFFASKIIPIGFLRLLAFLPVIFLFLVLPLYLHTIHLGGMTAFFIAWLCNFKLLMFCFGIGPLSYPSISLLHFLAIGSLPIKIQQQDPSSKTSKHVPIASINYAIKTLLLVLFVRAYDYVDHIHPKVVYFMYAFHMYFVLELALVGLAALARALLGLELEPQFNEPYLSTSLQDFWGRRWNLMVTRILRPTVYEPAHKISTMILGRQLASLPAILATFIVSAIMHELMFYYLGRVRPRWVVTLFFLLHGFCLVAEIAIKKALGDRLRLPRFVSRTLTVVFVLATGLGMFLPELLKCNTDIRAFQEYAAVGKFVKDLGHALMAKQITETKP</sequence>
<reference evidence="11" key="2">
    <citation type="submission" date="2023-05" db="EMBL/GenBank/DDBJ databases">
        <authorList>
            <person name="Schelkunov M.I."/>
        </authorList>
    </citation>
    <scope>NUCLEOTIDE SEQUENCE</scope>
    <source>
        <strain evidence="11">Hsosn_3</strain>
        <tissue evidence="11">Leaf</tissue>
    </source>
</reference>
<protein>
    <submittedName>
        <fullName evidence="11">Acyl-CoA--sterol O-acyltransferase 1</fullName>
    </submittedName>
</protein>
<comment type="similarity">
    <text evidence="2">Belongs to the wax synthase family.</text>
</comment>
<dbReference type="InterPro" id="IPR032805">
    <property type="entry name" value="Wax_synthase_dom"/>
</dbReference>
<keyword evidence="3" id="KW-0808">Transferase</keyword>
<dbReference type="PANTHER" id="PTHR31595:SF77">
    <property type="entry name" value="ACYL-COA--STEROL O-ACYLTRANSFERASE 1-LIKE"/>
    <property type="match status" value="1"/>
</dbReference>
<reference evidence="11" key="1">
    <citation type="submission" date="2023-02" db="EMBL/GenBank/DDBJ databases">
        <title>Genome of toxic invasive species Heracleum sosnowskyi carries increased number of genes despite the absence of recent whole-genome duplications.</title>
        <authorList>
            <person name="Schelkunov M."/>
            <person name="Shtratnikova V."/>
            <person name="Makarenko M."/>
            <person name="Klepikova A."/>
            <person name="Omelchenko D."/>
            <person name="Novikova G."/>
            <person name="Obukhova E."/>
            <person name="Bogdanov V."/>
            <person name="Penin A."/>
            <person name="Logacheva M."/>
        </authorList>
    </citation>
    <scope>NUCLEOTIDE SEQUENCE</scope>
    <source>
        <strain evidence="11">Hsosn_3</strain>
        <tissue evidence="11">Leaf</tissue>
    </source>
</reference>
<dbReference type="Pfam" id="PF13813">
    <property type="entry name" value="MBOAT_2"/>
    <property type="match status" value="1"/>
</dbReference>
<evidence type="ECO:0000256" key="2">
    <source>
        <dbReference type="ARBA" id="ARBA00007282"/>
    </source>
</evidence>
<proteinExistence type="inferred from homology"/>
<feature type="transmembrane region" description="Helical" evidence="9">
    <location>
        <begin position="304"/>
        <end position="323"/>
    </location>
</feature>
<evidence type="ECO:0000313" key="12">
    <source>
        <dbReference type="Proteomes" id="UP001237642"/>
    </source>
</evidence>
<feature type="transmembrane region" description="Helical" evidence="9">
    <location>
        <begin position="20"/>
        <end position="38"/>
    </location>
</feature>
<feature type="domain" description="Wax synthase" evidence="10">
    <location>
        <begin position="193"/>
        <end position="279"/>
    </location>
</feature>
<feature type="transmembrane region" description="Helical" evidence="9">
    <location>
        <begin position="129"/>
        <end position="150"/>
    </location>
</feature>
<evidence type="ECO:0000256" key="7">
    <source>
        <dbReference type="ARBA" id="ARBA00023136"/>
    </source>
</evidence>
<dbReference type="AlphaFoldDB" id="A0AAD8GND3"/>
<evidence type="ECO:0000259" key="10">
    <source>
        <dbReference type="Pfam" id="PF13813"/>
    </source>
</evidence>
<keyword evidence="8" id="KW-0012">Acyltransferase</keyword>
<comment type="subcellular location">
    <subcellularLocation>
        <location evidence="1">Membrane</location>
        <topology evidence="1">Multi-pass membrane protein</topology>
    </subcellularLocation>
</comment>
<organism evidence="11 12">
    <name type="scientific">Heracleum sosnowskyi</name>
    <dbReference type="NCBI Taxonomy" id="360622"/>
    <lineage>
        <taxon>Eukaryota</taxon>
        <taxon>Viridiplantae</taxon>
        <taxon>Streptophyta</taxon>
        <taxon>Embryophyta</taxon>
        <taxon>Tracheophyta</taxon>
        <taxon>Spermatophyta</taxon>
        <taxon>Magnoliopsida</taxon>
        <taxon>eudicotyledons</taxon>
        <taxon>Gunneridae</taxon>
        <taxon>Pentapetalae</taxon>
        <taxon>asterids</taxon>
        <taxon>campanulids</taxon>
        <taxon>Apiales</taxon>
        <taxon>Apiaceae</taxon>
        <taxon>Apioideae</taxon>
        <taxon>apioid superclade</taxon>
        <taxon>Tordylieae</taxon>
        <taxon>Tordyliinae</taxon>
        <taxon>Heracleum</taxon>
    </lineage>
</organism>
<feature type="transmembrane region" description="Helical" evidence="9">
    <location>
        <begin position="86"/>
        <end position="108"/>
    </location>
</feature>
<evidence type="ECO:0000256" key="9">
    <source>
        <dbReference type="SAM" id="Phobius"/>
    </source>
</evidence>
<feature type="transmembrane region" description="Helical" evidence="9">
    <location>
        <begin position="272"/>
        <end position="292"/>
    </location>
</feature>
<feature type="transmembrane region" description="Helical" evidence="9">
    <location>
        <begin position="241"/>
        <end position="266"/>
    </location>
</feature>
<evidence type="ECO:0000256" key="4">
    <source>
        <dbReference type="ARBA" id="ARBA00022692"/>
    </source>
</evidence>
<evidence type="ECO:0000256" key="8">
    <source>
        <dbReference type="ARBA" id="ARBA00023315"/>
    </source>
</evidence>
<comment type="caution">
    <text evidence="11">The sequence shown here is derived from an EMBL/GenBank/DDBJ whole genome shotgun (WGS) entry which is preliminary data.</text>
</comment>
<evidence type="ECO:0000313" key="11">
    <source>
        <dbReference type="EMBL" id="KAK1351997.1"/>
    </source>
</evidence>
<dbReference type="GO" id="GO:0008374">
    <property type="term" value="F:O-acyltransferase activity"/>
    <property type="evidence" value="ECO:0007669"/>
    <property type="project" value="InterPro"/>
</dbReference>
<gene>
    <name evidence="11" type="ORF">POM88_053711</name>
</gene>
<name>A0AAD8GND3_9APIA</name>
<evidence type="ECO:0000256" key="6">
    <source>
        <dbReference type="ARBA" id="ARBA00023098"/>
    </source>
</evidence>
<evidence type="ECO:0000256" key="1">
    <source>
        <dbReference type="ARBA" id="ARBA00004141"/>
    </source>
</evidence>
<keyword evidence="5 9" id="KW-1133">Transmembrane helix</keyword>
<dbReference type="PIRSF" id="PIRSF037006">
    <property type="entry name" value="Wax_synthase"/>
    <property type="match status" value="1"/>
</dbReference>
<feature type="transmembrane region" description="Helical" evidence="9">
    <location>
        <begin position="162"/>
        <end position="188"/>
    </location>
</feature>
<dbReference type="InterPro" id="IPR044851">
    <property type="entry name" value="Wax_synthase"/>
</dbReference>
<keyword evidence="12" id="KW-1185">Reference proteome</keyword>
<dbReference type="PANTHER" id="PTHR31595">
    <property type="entry name" value="LONG-CHAIN-ALCOHOL O-FATTY-ACYLTRANSFERASE 3-RELATED"/>
    <property type="match status" value="1"/>
</dbReference>
<dbReference type="GO" id="GO:0006629">
    <property type="term" value="P:lipid metabolic process"/>
    <property type="evidence" value="ECO:0007669"/>
    <property type="project" value="UniProtKB-KW"/>
</dbReference>
<evidence type="ECO:0000256" key="5">
    <source>
        <dbReference type="ARBA" id="ARBA00022989"/>
    </source>
</evidence>
<keyword evidence="6" id="KW-0443">Lipid metabolism</keyword>
<dbReference type="GO" id="GO:0016020">
    <property type="term" value="C:membrane"/>
    <property type="evidence" value="ECO:0007669"/>
    <property type="project" value="UniProtKB-SubCell"/>
</dbReference>